<protein>
    <recommendedName>
        <fullName evidence="4">Peptidase M56 domain-containing protein</fullName>
    </recommendedName>
</protein>
<dbReference type="KEGG" id="sap:Sulac_2103"/>
<feature type="compositionally biased region" description="Basic residues" evidence="1">
    <location>
        <begin position="22"/>
        <end position="31"/>
    </location>
</feature>
<dbReference type="Proteomes" id="UP000005439">
    <property type="component" value="Chromosome"/>
</dbReference>
<sequence length="239" mass="27226">MASYPLVDHDAASPPPNPRTGCHTRRHRDGRRRWGRAVKAGYRLITSHRQWSHRIRSRLMPFPTPPVWPSARWHLYAGDDFSGFTWGIIRPHIAVSRSFWDRLTESERLAVMWHEAHHARYRVPLEKVLLALLDALYPGWGYGQVLRRLAVTEEILADRWAIEALGDDTPLISALLKWLPIDGHAQDTSVGWEDALSARIHFLEHPTLVEAPPSIASPVLATTALEVAMIAQGIIFWCH</sequence>
<organism evidence="2 3">
    <name type="scientific">Sulfobacillus acidophilus (strain ATCC 700253 / DSM 10332 / NAL)</name>
    <dbReference type="NCBI Taxonomy" id="679936"/>
    <lineage>
        <taxon>Bacteria</taxon>
        <taxon>Bacillati</taxon>
        <taxon>Bacillota</taxon>
        <taxon>Clostridia</taxon>
        <taxon>Eubacteriales</taxon>
        <taxon>Clostridiales Family XVII. Incertae Sedis</taxon>
        <taxon>Sulfobacillus</taxon>
    </lineage>
</organism>
<evidence type="ECO:0008006" key="4">
    <source>
        <dbReference type="Google" id="ProtNLM"/>
    </source>
</evidence>
<reference evidence="2 3" key="2">
    <citation type="journal article" date="2012" name="Stand. Genomic Sci.">
        <title>Complete genome sequence of the moderately thermophilic mineral-sulfide-oxidizing firmicute Sulfobacillus acidophilus type strain (NAL(T)).</title>
        <authorList>
            <person name="Anderson I."/>
            <person name="Chertkov O."/>
            <person name="Chen A."/>
            <person name="Saunders E."/>
            <person name="Lapidus A."/>
            <person name="Nolan M."/>
            <person name="Lucas S."/>
            <person name="Hammon N."/>
            <person name="Deshpande S."/>
            <person name="Cheng J.F."/>
            <person name="Han C."/>
            <person name="Tapia R."/>
            <person name="Goodwin L.A."/>
            <person name="Pitluck S."/>
            <person name="Liolios K."/>
            <person name="Pagani I."/>
            <person name="Ivanova N."/>
            <person name="Mikhailova N."/>
            <person name="Pati A."/>
            <person name="Palaniappan K."/>
            <person name="Land M."/>
            <person name="Pan C."/>
            <person name="Rohde M."/>
            <person name="Pukall R."/>
            <person name="Goker M."/>
            <person name="Detter J.C."/>
            <person name="Woyke T."/>
            <person name="Bristow J."/>
            <person name="Eisen J.A."/>
            <person name="Markowitz V."/>
            <person name="Hugenholtz P."/>
            <person name="Kyrpides N.C."/>
            <person name="Klenk H.P."/>
            <person name="Mavromatis K."/>
        </authorList>
    </citation>
    <scope>NUCLEOTIDE SEQUENCE [LARGE SCALE GENOMIC DNA]</scope>
    <source>
        <strain evidence="3">ATCC 700253 / DSM 10332 / NAL</strain>
    </source>
</reference>
<feature type="region of interest" description="Disordered" evidence="1">
    <location>
        <begin position="1"/>
        <end position="31"/>
    </location>
</feature>
<dbReference type="PATRIC" id="fig|679936.5.peg.2168"/>
<dbReference type="STRING" id="679936.Sulac_2103"/>
<evidence type="ECO:0000313" key="3">
    <source>
        <dbReference type="Proteomes" id="UP000005439"/>
    </source>
</evidence>
<evidence type="ECO:0000313" key="2">
    <source>
        <dbReference type="EMBL" id="AEW05589.1"/>
    </source>
</evidence>
<dbReference type="AlphaFoldDB" id="G8TSX4"/>
<dbReference type="HOGENOM" id="CLU_1160622_0_0_9"/>
<evidence type="ECO:0000256" key="1">
    <source>
        <dbReference type="SAM" id="MobiDB-lite"/>
    </source>
</evidence>
<dbReference type="EMBL" id="CP003179">
    <property type="protein sequence ID" value="AEW05589.1"/>
    <property type="molecule type" value="Genomic_DNA"/>
</dbReference>
<name>G8TSX4_SULAD</name>
<accession>G8TSX4</accession>
<proteinExistence type="predicted"/>
<keyword evidence="3" id="KW-1185">Reference proteome</keyword>
<reference evidence="3" key="1">
    <citation type="submission" date="2011-12" db="EMBL/GenBank/DDBJ databases">
        <title>The complete genome of chromosome of Sulfobacillus acidophilus DSM 10332.</title>
        <authorList>
            <person name="Lucas S."/>
            <person name="Han J."/>
            <person name="Lapidus A."/>
            <person name="Bruce D."/>
            <person name="Goodwin L."/>
            <person name="Pitluck S."/>
            <person name="Peters L."/>
            <person name="Kyrpides N."/>
            <person name="Mavromatis K."/>
            <person name="Ivanova N."/>
            <person name="Mikhailova N."/>
            <person name="Chertkov O."/>
            <person name="Saunders E."/>
            <person name="Detter J.C."/>
            <person name="Tapia R."/>
            <person name="Han C."/>
            <person name="Land M."/>
            <person name="Hauser L."/>
            <person name="Markowitz V."/>
            <person name="Cheng J.-F."/>
            <person name="Hugenholtz P."/>
            <person name="Woyke T."/>
            <person name="Wu D."/>
            <person name="Pukall R."/>
            <person name="Gehrich-Schroeter G."/>
            <person name="Schneider S."/>
            <person name="Klenk H.-P."/>
            <person name="Eisen J.A."/>
        </authorList>
    </citation>
    <scope>NUCLEOTIDE SEQUENCE [LARGE SCALE GENOMIC DNA]</scope>
    <source>
        <strain evidence="3">ATCC 700253 / DSM 10332 / NAL</strain>
    </source>
</reference>
<gene>
    <name evidence="2" type="ordered locus">Sulac_2103</name>
</gene>